<evidence type="ECO:0000313" key="2">
    <source>
        <dbReference type="Proteomes" id="UP000289650"/>
    </source>
</evidence>
<gene>
    <name evidence="1" type="ORF">D1006_39155</name>
</gene>
<name>A0A4Q2A616_9BURK</name>
<comment type="caution">
    <text evidence="1">The sequence shown here is derived from an EMBL/GenBank/DDBJ whole genome shotgun (WGS) entry which is preliminary data.</text>
</comment>
<proteinExistence type="predicted"/>
<evidence type="ECO:0000313" key="1">
    <source>
        <dbReference type="EMBL" id="RXV64395.1"/>
    </source>
</evidence>
<reference evidence="1 2" key="1">
    <citation type="submission" date="2018-08" db="EMBL/GenBank/DDBJ databases">
        <title>Mountain-cultivated ginseng endophyte, Burkholderia stabilis and its activity against ginseng root rot disease.</title>
        <authorList>
            <person name="Tapan Kumar M."/>
            <person name="Bae H."/>
            <person name="Shanmugam G."/>
            <person name="Jeon J."/>
        </authorList>
    </citation>
    <scope>NUCLEOTIDE SEQUENCE [LARGE SCALE GENOMIC DNA]</scope>
    <source>
        <strain evidence="1 2">EB159</strain>
    </source>
</reference>
<dbReference type="EMBL" id="QWEX01000004">
    <property type="protein sequence ID" value="RXV64395.1"/>
    <property type="molecule type" value="Genomic_DNA"/>
</dbReference>
<sequence length="63" mass="7147">MTALNERLAPKPSLFNIEFTNAIGVFGRTAYKTVGITSLLERIEILRFHGRRKSGRGDGERQR</sequence>
<dbReference type="Proteomes" id="UP000289650">
    <property type="component" value="Unassembled WGS sequence"/>
</dbReference>
<accession>A0A4Q2A616</accession>
<dbReference type="AlphaFoldDB" id="A0A4Q2A616"/>
<protein>
    <submittedName>
        <fullName evidence="1">Uncharacterized protein</fullName>
    </submittedName>
</protein>
<dbReference type="RefSeq" id="WP_129518488.1">
    <property type="nucleotide sequence ID" value="NZ_QWEX01000004.1"/>
</dbReference>
<organism evidence="1 2">
    <name type="scientific">Burkholderia stabilis</name>
    <dbReference type="NCBI Taxonomy" id="95485"/>
    <lineage>
        <taxon>Bacteria</taxon>
        <taxon>Pseudomonadati</taxon>
        <taxon>Pseudomonadota</taxon>
        <taxon>Betaproteobacteria</taxon>
        <taxon>Burkholderiales</taxon>
        <taxon>Burkholderiaceae</taxon>
        <taxon>Burkholderia</taxon>
        <taxon>Burkholderia cepacia complex</taxon>
    </lineage>
</organism>